<reference evidence="2 3" key="1">
    <citation type="submission" date="2019-06" db="EMBL/GenBank/DDBJ databases">
        <title>A chromosome-scale genome assembly of the European perch, Perca fluviatilis.</title>
        <authorList>
            <person name="Roques C."/>
            <person name="Zahm M."/>
            <person name="Cabau C."/>
            <person name="Klopp C."/>
            <person name="Bouchez O."/>
            <person name="Donnadieu C."/>
            <person name="Kuhl H."/>
            <person name="Gislard M."/>
            <person name="Guendouz S."/>
            <person name="Journot L."/>
            <person name="Haffray P."/>
            <person name="Bestin A."/>
            <person name="Morvezen R."/>
            <person name="Feron R."/>
            <person name="Wen M."/>
            <person name="Jouanno E."/>
            <person name="Herpin A."/>
            <person name="Schartl M."/>
            <person name="Postlethwait J."/>
            <person name="Schaerlinger B."/>
            <person name="Chardard D."/>
            <person name="Lecocq T."/>
            <person name="Poncet C."/>
            <person name="Jaffrelo L."/>
            <person name="Lampietro C."/>
            <person name="Guiguen Y."/>
        </authorList>
    </citation>
    <scope>NUCLEOTIDE SEQUENCE [LARGE SCALE GENOMIC DNA]</scope>
    <source>
        <tissue evidence="2">Blood</tissue>
    </source>
</reference>
<keyword evidence="3" id="KW-1185">Reference proteome</keyword>
<feature type="transmembrane region" description="Helical" evidence="1">
    <location>
        <begin position="14"/>
        <end position="30"/>
    </location>
</feature>
<sequence>MGDKPVDEIVENNTLYWLFSWCVTSVCLYVKHGRSALDGYFRSGPCPWRPQRAGQQQEGQLLIDAAEKKCHNREVSRRLVRSYQRSSTTGTHKNICFLFFLFIESSQVQDQPHLFKIHPTHLHPSSLSPFLRLPLLWCDTTMDRSAKELFLNFMIVLITVLLMWLLVKVYQD</sequence>
<proteinExistence type="predicted"/>
<dbReference type="AlphaFoldDB" id="A0A6A5FEV6"/>
<dbReference type="InterPro" id="IPR008028">
    <property type="entry name" value="Sarcolipin"/>
</dbReference>
<name>A0A6A5FEV6_PERFL</name>
<evidence type="ECO:0000313" key="2">
    <source>
        <dbReference type="EMBL" id="KAF1393946.1"/>
    </source>
</evidence>
<evidence type="ECO:0000256" key="1">
    <source>
        <dbReference type="SAM" id="Phobius"/>
    </source>
</evidence>
<evidence type="ECO:0000313" key="3">
    <source>
        <dbReference type="Proteomes" id="UP000465112"/>
    </source>
</evidence>
<dbReference type="GO" id="GO:0030234">
    <property type="term" value="F:enzyme regulator activity"/>
    <property type="evidence" value="ECO:0007669"/>
    <property type="project" value="InterPro"/>
</dbReference>
<dbReference type="GO" id="GO:0016020">
    <property type="term" value="C:membrane"/>
    <property type="evidence" value="ECO:0007669"/>
    <property type="project" value="InterPro"/>
</dbReference>
<dbReference type="Proteomes" id="UP000465112">
    <property type="component" value="Chromosome 2"/>
</dbReference>
<feature type="transmembrane region" description="Helical" evidence="1">
    <location>
        <begin position="149"/>
        <end position="167"/>
    </location>
</feature>
<dbReference type="CDD" id="cd20253">
    <property type="entry name" value="Sarcolipin"/>
    <property type="match status" value="1"/>
</dbReference>
<dbReference type="Pfam" id="PF05366">
    <property type="entry name" value="Sarcolipin"/>
    <property type="match status" value="1"/>
</dbReference>
<keyword evidence="1" id="KW-0812">Transmembrane</keyword>
<keyword evidence="1" id="KW-0472">Membrane</keyword>
<keyword evidence="1" id="KW-1133">Transmembrane helix</keyword>
<dbReference type="EMBL" id="VHII01000002">
    <property type="protein sequence ID" value="KAF1393946.1"/>
    <property type="molecule type" value="Genomic_DNA"/>
</dbReference>
<comment type="caution">
    <text evidence="2">The sequence shown here is derived from an EMBL/GenBank/DDBJ whole genome shotgun (WGS) entry which is preliminary data.</text>
</comment>
<organism evidence="2 3">
    <name type="scientific">Perca fluviatilis</name>
    <name type="common">European perch</name>
    <dbReference type="NCBI Taxonomy" id="8168"/>
    <lineage>
        <taxon>Eukaryota</taxon>
        <taxon>Metazoa</taxon>
        <taxon>Chordata</taxon>
        <taxon>Craniata</taxon>
        <taxon>Vertebrata</taxon>
        <taxon>Euteleostomi</taxon>
        <taxon>Actinopterygii</taxon>
        <taxon>Neopterygii</taxon>
        <taxon>Teleostei</taxon>
        <taxon>Neoteleostei</taxon>
        <taxon>Acanthomorphata</taxon>
        <taxon>Eupercaria</taxon>
        <taxon>Perciformes</taxon>
        <taxon>Percoidei</taxon>
        <taxon>Percidae</taxon>
        <taxon>Percinae</taxon>
        <taxon>Perca</taxon>
    </lineage>
</organism>
<gene>
    <name evidence="2" type="ORF">PFLUV_G00021320</name>
</gene>
<protein>
    <submittedName>
        <fullName evidence="2">Uncharacterized protein</fullName>
    </submittedName>
</protein>
<accession>A0A6A5FEV6</accession>